<evidence type="ECO:0000259" key="2">
    <source>
        <dbReference type="Pfam" id="PF00586"/>
    </source>
</evidence>
<feature type="binding site" evidence="1">
    <location>
        <position position="293"/>
    </location>
    <ligand>
        <name>substrate</name>
    </ligand>
</feature>
<feature type="binding site" evidence="1">
    <location>
        <begin position="145"/>
        <end position="146"/>
    </location>
    <ligand>
        <name>ATP</name>
        <dbReference type="ChEBI" id="CHEBI:30616"/>
    </ligand>
</feature>
<feature type="binding site" evidence="1">
    <location>
        <position position="242"/>
    </location>
    <ligand>
        <name>Mg(2+)</name>
        <dbReference type="ChEBI" id="CHEBI:18420"/>
        <label>5</label>
    </ligand>
</feature>
<comment type="similarity">
    <text evidence="1">Belongs to the thiamine-monophosphate kinase family.</text>
</comment>
<feature type="binding site" evidence="1">
    <location>
        <position position="239"/>
    </location>
    <ligand>
        <name>Mg(2+)</name>
        <dbReference type="ChEBI" id="CHEBI:18420"/>
        <label>3</label>
    </ligand>
</feature>
<comment type="miscellaneous">
    <text evidence="1">Reaction mechanism of ThiL seems to utilize a direct, inline transfer of the gamma-phosphate of ATP to TMP rather than a phosphorylated enzyme intermediate.</text>
</comment>
<name>A0A4R5KJI8_9MICC</name>
<feature type="binding site" evidence="1">
    <location>
        <position position="45"/>
    </location>
    <ligand>
        <name>Mg(2+)</name>
        <dbReference type="ChEBI" id="CHEBI:18420"/>
        <label>4</label>
    </ligand>
</feature>
<dbReference type="GO" id="GO:0009030">
    <property type="term" value="F:thiamine-phosphate kinase activity"/>
    <property type="evidence" value="ECO:0007669"/>
    <property type="project" value="UniProtKB-UniRule"/>
</dbReference>
<evidence type="ECO:0000256" key="1">
    <source>
        <dbReference type="HAMAP-Rule" id="MF_02128"/>
    </source>
</evidence>
<dbReference type="Gene3D" id="3.30.1330.10">
    <property type="entry name" value="PurM-like, N-terminal domain"/>
    <property type="match status" value="1"/>
</dbReference>
<evidence type="ECO:0000313" key="4">
    <source>
        <dbReference type="Proteomes" id="UP000295511"/>
    </source>
</evidence>
<dbReference type="EMBL" id="SMRU01000012">
    <property type="protein sequence ID" value="TDF95663.1"/>
    <property type="molecule type" value="Genomic_DNA"/>
</dbReference>
<keyword evidence="1" id="KW-0067">ATP-binding</keyword>
<feature type="binding site" evidence="1">
    <location>
        <position position="68"/>
    </location>
    <ligand>
        <name>substrate</name>
    </ligand>
</feature>
<feature type="binding site" evidence="1">
    <location>
        <position position="95"/>
    </location>
    <ligand>
        <name>Mg(2+)</name>
        <dbReference type="ChEBI" id="CHEBI:18420"/>
        <label>4</label>
    </ligand>
</feature>
<feature type="binding site" evidence="1">
    <location>
        <position position="45"/>
    </location>
    <ligand>
        <name>Mg(2+)</name>
        <dbReference type="ChEBI" id="CHEBI:18420"/>
        <label>3</label>
    </ligand>
</feature>
<feature type="binding site" evidence="1">
    <location>
        <position position="171"/>
    </location>
    <ligand>
        <name>ATP</name>
        <dbReference type="ChEBI" id="CHEBI:30616"/>
    </ligand>
</feature>
<keyword evidence="1" id="KW-0547">Nucleotide-binding</keyword>
<dbReference type="CDD" id="cd02194">
    <property type="entry name" value="ThiL"/>
    <property type="match status" value="1"/>
</dbReference>
<dbReference type="PANTHER" id="PTHR30270">
    <property type="entry name" value="THIAMINE-MONOPHOSPHATE KINASE"/>
    <property type="match status" value="1"/>
</dbReference>
<feature type="binding site" evidence="1">
    <location>
        <position position="61"/>
    </location>
    <ligand>
        <name>Mg(2+)</name>
        <dbReference type="ChEBI" id="CHEBI:18420"/>
        <label>2</label>
    </ligand>
</feature>
<evidence type="ECO:0000313" key="3">
    <source>
        <dbReference type="EMBL" id="TDF95663.1"/>
    </source>
</evidence>
<keyword evidence="4" id="KW-1185">Reference proteome</keyword>
<dbReference type="SUPFAM" id="SSF56042">
    <property type="entry name" value="PurM C-terminal domain-like"/>
    <property type="match status" value="1"/>
</dbReference>
<feature type="binding site" evidence="1">
    <location>
        <position position="59"/>
    </location>
    <ligand>
        <name>Mg(2+)</name>
        <dbReference type="ChEBI" id="CHEBI:18420"/>
        <label>4</label>
    </ligand>
</feature>
<dbReference type="EC" id="2.7.4.16" evidence="1"/>
<protein>
    <recommendedName>
        <fullName evidence="1">Thiamine-monophosphate kinase</fullName>
        <shortName evidence="1">TMP kinase</shortName>
        <shortName evidence="1">Thiamine-phosphate kinase</shortName>
        <ecNumber evidence="1">2.7.4.16</ecNumber>
    </recommendedName>
</protein>
<dbReference type="AlphaFoldDB" id="A0A4R5KJI8"/>
<gene>
    <name evidence="1 3" type="primary">thiL</name>
    <name evidence="3" type="ORF">E1809_11610</name>
</gene>
<comment type="pathway">
    <text evidence="1">Cofactor biosynthesis; thiamine diphosphate biosynthesis; thiamine diphosphate from thiamine phosphate: step 1/1.</text>
</comment>
<feature type="binding site" evidence="1">
    <location>
        <position position="340"/>
    </location>
    <ligand>
        <name>substrate</name>
    </ligand>
</feature>
<proteinExistence type="inferred from homology"/>
<dbReference type="InterPro" id="IPR036676">
    <property type="entry name" value="PurM-like_C_sf"/>
</dbReference>
<dbReference type="InterPro" id="IPR006283">
    <property type="entry name" value="ThiL-like"/>
</dbReference>
<dbReference type="GO" id="GO:0000287">
    <property type="term" value="F:magnesium ion binding"/>
    <property type="evidence" value="ECO:0007669"/>
    <property type="project" value="UniProtKB-UniRule"/>
</dbReference>
<dbReference type="OrthoDB" id="9802811at2"/>
<dbReference type="HAMAP" id="MF_02128">
    <property type="entry name" value="TMP_kinase"/>
    <property type="match status" value="1"/>
</dbReference>
<comment type="caution">
    <text evidence="1">Lacks conserved residue(s) required for the propagation of feature annotation.</text>
</comment>
<feature type="binding site" evidence="1">
    <location>
        <position position="241"/>
    </location>
    <ligand>
        <name>ATP</name>
        <dbReference type="ChEBI" id="CHEBI:30616"/>
    </ligand>
</feature>
<feature type="binding site" evidence="1">
    <location>
        <position position="146"/>
    </location>
    <ligand>
        <name>Mg(2+)</name>
        <dbReference type="ChEBI" id="CHEBI:18420"/>
        <label>1</label>
    </ligand>
</feature>
<dbReference type="InterPro" id="IPR036921">
    <property type="entry name" value="PurM-like_N_sf"/>
</dbReference>
<keyword evidence="1" id="KW-0784">Thiamine biosynthesis</keyword>
<dbReference type="Proteomes" id="UP000295511">
    <property type="component" value="Unassembled WGS sequence"/>
</dbReference>
<dbReference type="GO" id="GO:0009228">
    <property type="term" value="P:thiamine biosynthetic process"/>
    <property type="evidence" value="ECO:0007669"/>
    <property type="project" value="UniProtKB-KW"/>
</dbReference>
<dbReference type="GO" id="GO:0009229">
    <property type="term" value="P:thiamine diphosphate biosynthetic process"/>
    <property type="evidence" value="ECO:0007669"/>
    <property type="project" value="UniProtKB-UniRule"/>
</dbReference>
<dbReference type="NCBIfam" id="TIGR01379">
    <property type="entry name" value="thiL"/>
    <property type="match status" value="1"/>
</dbReference>
<dbReference type="PIRSF" id="PIRSF005303">
    <property type="entry name" value="Thiam_monoph_kin"/>
    <property type="match status" value="1"/>
</dbReference>
<feature type="binding site" evidence="1">
    <location>
        <position position="61"/>
    </location>
    <ligand>
        <name>Mg(2+)</name>
        <dbReference type="ChEBI" id="CHEBI:18420"/>
        <label>1</label>
    </ligand>
</feature>
<dbReference type="GO" id="GO:0005524">
    <property type="term" value="F:ATP binding"/>
    <property type="evidence" value="ECO:0007669"/>
    <property type="project" value="UniProtKB-UniRule"/>
</dbReference>
<organism evidence="3 4">
    <name type="scientific">Arthrobacter terricola</name>
    <dbReference type="NCBI Taxonomy" id="2547396"/>
    <lineage>
        <taxon>Bacteria</taxon>
        <taxon>Bacillati</taxon>
        <taxon>Actinomycetota</taxon>
        <taxon>Actinomycetes</taxon>
        <taxon>Micrococcales</taxon>
        <taxon>Micrococcaceae</taxon>
        <taxon>Arthrobacter</taxon>
    </lineage>
</organism>
<keyword evidence="1 3" id="KW-0808">Transferase</keyword>
<feature type="binding site" evidence="1">
    <location>
        <position position="95"/>
    </location>
    <ligand>
        <name>Mg(2+)</name>
        <dbReference type="ChEBI" id="CHEBI:18420"/>
        <label>3</label>
    </ligand>
</feature>
<dbReference type="RefSeq" id="WP_133204394.1">
    <property type="nucleotide sequence ID" value="NZ_SMRU01000012.1"/>
</dbReference>
<dbReference type="Gene3D" id="3.90.650.10">
    <property type="entry name" value="PurM-like C-terminal domain"/>
    <property type="match status" value="1"/>
</dbReference>
<dbReference type="Pfam" id="PF00586">
    <property type="entry name" value="AIRS"/>
    <property type="match status" value="1"/>
</dbReference>
<comment type="caution">
    <text evidence="3">The sequence shown here is derived from an EMBL/GenBank/DDBJ whole genome shotgun (WGS) entry which is preliminary data.</text>
</comment>
<reference evidence="3 4" key="1">
    <citation type="submission" date="2019-03" db="EMBL/GenBank/DDBJ databases">
        <title>Whole genome sequence of Arthrobacter sp JH1-1.</title>
        <authorList>
            <person name="Trinh H.N."/>
        </authorList>
    </citation>
    <scope>NUCLEOTIDE SEQUENCE [LARGE SCALE GENOMIC DNA]</scope>
    <source>
        <strain evidence="3 4">JH1-1</strain>
    </source>
</reference>
<dbReference type="PANTHER" id="PTHR30270:SF0">
    <property type="entry name" value="THIAMINE-MONOPHOSPHATE KINASE"/>
    <property type="match status" value="1"/>
</dbReference>
<keyword evidence="1 3" id="KW-0418">Kinase</keyword>
<feature type="domain" description="PurM-like N-terminal" evidence="2">
    <location>
        <begin position="43"/>
        <end position="163"/>
    </location>
</feature>
<keyword evidence="1" id="KW-0479">Metal-binding</keyword>
<comment type="catalytic activity">
    <reaction evidence="1">
        <text>thiamine phosphate + ATP = thiamine diphosphate + ADP</text>
        <dbReference type="Rhea" id="RHEA:15913"/>
        <dbReference type="ChEBI" id="CHEBI:30616"/>
        <dbReference type="ChEBI" id="CHEBI:37575"/>
        <dbReference type="ChEBI" id="CHEBI:58937"/>
        <dbReference type="ChEBI" id="CHEBI:456216"/>
        <dbReference type="EC" id="2.7.4.16"/>
    </reaction>
</comment>
<feature type="binding site" evidence="1">
    <location>
        <position position="95"/>
    </location>
    <ligand>
        <name>Mg(2+)</name>
        <dbReference type="ChEBI" id="CHEBI:18420"/>
        <label>2</label>
    </ligand>
</feature>
<accession>A0A4R5KJI8</accession>
<keyword evidence="1" id="KW-0460">Magnesium</keyword>
<dbReference type="UniPathway" id="UPA00060">
    <property type="reaction ID" value="UER00142"/>
</dbReference>
<sequence length="345" mass="34996">MSREQLTVAELSEGELLARIFPRLNKPLNQPLNAGGSLLLGPGDDAAVVAAPDGRTLISIDTQTQDQDFRLEWNNGYRTTGYDVGWKSAAQNLSDINAMGGTALSLVVSLTMPPGTPVEWVEDFADGLTAGIAGLGAAECSVAGGDLGRGRELAVTVAIVGTMHGLPAVLRSGARPSDCLALAGTVGRAAAGLALLESEVPLAGLTTVQRAIMDSQCRPNPPLAAGPQGAAAGATAMMDVSDGLLRDGSRLAAASGVILDLDPVALKSLAVPLEAASALLGTDPMDWVLGGGEDHGLLATFPATVQLPSGFTAIGSVHAVAEGQHSGVRIAGMPADTVGWDHFAD</sequence>
<dbReference type="SUPFAM" id="SSF55326">
    <property type="entry name" value="PurM N-terminal domain-like"/>
    <property type="match status" value="1"/>
</dbReference>
<comment type="function">
    <text evidence="1">Catalyzes the ATP-dependent phosphorylation of thiamine-monophosphate (TMP) to form thiamine-pyrophosphate (TPP), the active form of vitamin B1.</text>
</comment>
<dbReference type="InterPro" id="IPR016188">
    <property type="entry name" value="PurM-like_N"/>
</dbReference>